<dbReference type="InterPro" id="IPR000515">
    <property type="entry name" value="MetI-like"/>
</dbReference>
<evidence type="ECO:0000256" key="4">
    <source>
        <dbReference type="ARBA" id="ARBA00022692"/>
    </source>
</evidence>
<keyword evidence="5 7" id="KW-1133">Transmembrane helix</keyword>
<dbReference type="PANTHER" id="PTHR30151">
    <property type="entry name" value="ALKANE SULFONATE ABC TRANSPORTER-RELATED, MEMBRANE SUBUNIT"/>
    <property type="match status" value="1"/>
</dbReference>
<feature type="transmembrane region" description="Helical" evidence="7">
    <location>
        <begin position="12"/>
        <end position="34"/>
    </location>
</feature>
<organism evidence="10 12">
    <name type="scientific">Mycolicibacterium diernhoferi</name>
    <dbReference type="NCBI Taxonomy" id="1801"/>
    <lineage>
        <taxon>Bacteria</taxon>
        <taxon>Bacillati</taxon>
        <taxon>Actinomycetota</taxon>
        <taxon>Actinomycetes</taxon>
        <taxon>Mycobacteriales</taxon>
        <taxon>Mycobacteriaceae</taxon>
        <taxon>Mycolicibacterium</taxon>
    </lineage>
</organism>
<evidence type="ECO:0000259" key="8">
    <source>
        <dbReference type="PROSITE" id="PS50928"/>
    </source>
</evidence>
<dbReference type="Proteomes" id="UP000191039">
    <property type="component" value="Unassembled WGS sequence"/>
</dbReference>
<evidence type="ECO:0000256" key="6">
    <source>
        <dbReference type="ARBA" id="ARBA00023136"/>
    </source>
</evidence>
<gene>
    <name evidence="9" type="ORF">BV510_01400</name>
    <name evidence="10" type="ORF">CRI78_14700</name>
</gene>
<dbReference type="GO" id="GO:0055085">
    <property type="term" value="P:transmembrane transport"/>
    <property type="evidence" value="ECO:0007669"/>
    <property type="project" value="InterPro"/>
</dbReference>
<keyword evidence="2 7" id="KW-0813">Transport</keyword>
<sequence>MHREENDMRVRTIGPPIAGGIAGVVTLTLIWTALSANSTAARFPSIPAIFEAVVDNFDTAPILAYTTFGVGGVWSNVLWTAQNVLLGVATGLVIGFGTGLALARVGWFNRLGKLPVAILGTVPVLAVLPFLTLWFGSSALATNGLVIFFTALTVASTVQSAATAAEIRYADYAATLGISRRRATISVILPALVPSTIGVVRAAAAFGWGFQCIAEVLGGSQGAGRLIRSFSDATQTAGAIGVLIAVGCVAVFVDALIGLAGRWIVRWNE</sequence>
<dbReference type="PANTHER" id="PTHR30151:SF0">
    <property type="entry name" value="ABC TRANSPORTER PERMEASE PROTEIN MJ0413-RELATED"/>
    <property type="match status" value="1"/>
</dbReference>
<evidence type="ECO:0000256" key="2">
    <source>
        <dbReference type="ARBA" id="ARBA00022448"/>
    </source>
</evidence>
<proteinExistence type="inferred from homology"/>
<reference evidence="10 12" key="2">
    <citation type="submission" date="2017-10" db="EMBL/GenBank/DDBJ databases">
        <title>The new phylogeny of genus Mycobacterium.</title>
        <authorList>
            <person name="Tortoli E."/>
            <person name="Trovato A."/>
            <person name="Cirillo D.M."/>
        </authorList>
    </citation>
    <scope>NUCLEOTIDE SEQUENCE [LARGE SCALE GENOMIC DNA]</scope>
    <source>
        <strain evidence="10 12">IP141170001</strain>
    </source>
</reference>
<comment type="similarity">
    <text evidence="7">Belongs to the binding-protein-dependent transport system permease family.</text>
</comment>
<dbReference type="InterPro" id="IPR035906">
    <property type="entry name" value="MetI-like_sf"/>
</dbReference>
<feature type="domain" description="ABC transmembrane type-1" evidence="8">
    <location>
        <begin position="77"/>
        <end position="261"/>
    </location>
</feature>
<evidence type="ECO:0000313" key="11">
    <source>
        <dbReference type="Proteomes" id="UP000191039"/>
    </source>
</evidence>
<dbReference type="AlphaFoldDB" id="A0A1Q4H841"/>
<name>A0A1Q4H841_9MYCO</name>
<accession>A0A1Q4H841</accession>
<dbReference type="STRING" id="1801.BRW64_21090"/>
<keyword evidence="3" id="KW-1003">Cell membrane</keyword>
<dbReference type="PROSITE" id="PS50928">
    <property type="entry name" value="ABC_TM1"/>
    <property type="match status" value="1"/>
</dbReference>
<feature type="transmembrane region" description="Helical" evidence="7">
    <location>
        <begin position="183"/>
        <end position="210"/>
    </location>
</feature>
<evidence type="ECO:0000313" key="10">
    <source>
        <dbReference type="EMBL" id="PEG53837.1"/>
    </source>
</evidence>
<dbReference type="CDD" id="cd06261">
    <property type="entry name" value="TM_PBP2"/>
    <property type="match status" value="1"/>
</dbReference>
<keyword evidence="6 7" id="KW-0472">Membrane</keyword>
<reference evidence="9 11" key="1">
    <citation type="submission" date="2016-09" db="EMBL/GenBank/DDBJ databases">
        <title>genome sequences of unsequenced Mycobacteria.</title>
        <authorList>
            <person name="Greninger A.L."/>
            <person name="Jerome K.R."/>
            <person name="Mcnair B."/>
            <person name="Wallis C."/>
            <person name="Fang F."/>
        </authorList>
    </citation>
    <scope>NUCLEOTIDE SEQUENCE [LARGE SCALE GENOMIC DNA]</scope>
    <source>
        <strain evidence="9 11">BM1</strain>
    </source>
</reference>
<evidence type="ECO:0000256" key="1">
    <source>
        <dbReference type="ARBA" id="ARBA00004651"/>
    </source>
</evidence>
<dbReference type="SUPFAM" id="SSF161098">
    <property type="entry name" value="MetI-like"/>
    <property type="match status" value="1"/>
</dbReference>
<feature type="transmembrane region" description="Helical" evidence="7">
    <location>
        <begin position="141"/>
        <end position="162"/>
    </location>
</feature>
<evidence type="ECO:0000313" key="9">
    <source>
        <dbReference type="EMBL" id="OPE56121.1"/>
    </source>
</evidence>
<feature type="transmembrane region" description="Helical" evidence="7">
    <location>
        <begin position="84"/>
        <end position="102"/>
    </location>
</feature>
<feature type="transmembrane region" description="Helical" evidence="7">
    <location>
        <begin position="239"/>
        <end position="265"/>
    </location>
</feature>
<evidence type="ECO:0000256" key="7">
    <source>
        <dbReference type="RuleBase" id="RU363032"/>
    </source>
</evidence>
<dbReference type="EMBL" id="PDCR01000017">
    <property type="protein sequence ID" value="PEG53837.1"/>
    <property type="molecule type" value="Genomic_DNA"/>
</dbReference>
<keyword evidence="4 7" id="KW-0812">Transmembrane</keyword>
<dbReference type="Gene3D" id="1.10.3720.10">
    <property type="entry name" value="MetI-like"/>
    <property type="match status" value="1"/>
</dbReference>
<protein>
    <recommendedName>
        <fullName evidence="8">ABC transmembrane type-1 domain-containing protein</fullName>
    </recommendedName>
</protein>
<comment type="subcellular location">
    <subcellularLocation>
        <location evidence="1 7">Cell membrane</location>
        <topology evidence="1 7">Multi-pass membrane protein</topology>
    </subcellularLocation>
</comment>
<evidence type="ECO:0000256" key="5">
    <source>
        <dbReference type="ARBA" id="ARBA00022989"/>
    </source>
</evidence>
<comment type="caution">
    <text evidence="10">The sequence shown here is derived from an EMBL/GenBank/DDBJ whole genome shotgun (WGS) entry which is preliminary data.</text>
</comment>
<evidence type="ECO:0000313" key="12">
    <source>
        <dbReference type="Proteomes" id="UP000220340"/>
    </source>
</evidence>
<dbReference type="Proteomes" id="UP000220340">
    <property type="component" value="Unassembled WGS sequence"/>
</dbReference>
<dbReference type="EMBL" id="MIJD01000007">
    <property type="protein sequence ID" value="OPE56121.1"/>
    <property type="molecule type" value="Genomic_DNA"/>
</dbReference>
<keyword evidence="12" id="KW-1185">Reference proteome</keyword>
<dbReference type="GO" id="GO:0005886">
    <property type="term" value="C:plasma membrane"/>
    <property type="evidence" value="ECO:0007669"/>
    <property type="project" value="UniProtKB-SubCell"/>
</dbReference>
<evidence type="ECO:0000256" key="3">
    <source>
        <dbReference type="ARBA" id="ARBA00022475"/>
    </source>
</evidence>
<feature type="transmembrane region" description="Helical" evidence="7">
    <location>
        <begin position="114"/>
        <end position="135"/>
    </location>
</feature>
<dbReference type="Pfam" id="PF00528">
    <property type="entry name" value="BPD_transp_1"/>
    <property type="match status" value="1"/>
</dbReference>